<accession>A0AC61NBL7</accession>
<dbReference type="EMBL" id="CP081303">
    <property type="protein sequence ID" value="QZE12873.1"/>
    <property type="molecule type" value="Genomic_DNA"/>
</dbReference>
<name>A0AC61NBL7_9BACT</name>
<protein>
    <submittedName>
        <fullName evidence="1">HAD family hydrolase</fullName>
    </submittedName>
</protein>
<dbReference type="Proteomes" id="UP000826212">
    <property type="component" value="Chromosome"/>
</dbReference>
<sequence length="218" mass="25266">MAVWVFDLDDTLFSEYDFLCSGFRVISNHFKEFKNDKVYQEMIQCYKRNEDVLGLLDTKYPCVITKEQFLSLYRFHHPDIELKRGVLSSFAKIKEIGGKIAIITDGRSKTQRNKIKALGINSFIDKLIISEELGTSKPDKDNFLSVQSSFTSEDHFTYVGDNIRKDFVTPNRLGWNTIGIRDDGNNIHSQNVDVSDEYKPQIWVDSFEEIEIIITNEN</sequence>
<proteinExistence type="predicted"/>
<gene>
    <name evidence="1" type="ORF">K4L44_09760</name>
</gene>
<organism evidence="1 2">
    <name type="scientific">Halosquirtibacter laminarini</name>
    <dbReference type="NCBI Taxonomy" id="3374600"/>
    <lineage>
        <taxon>Bacteria</taxon>
        <taxon>Pseudomonadati</taxon>
        <taxon>Bacteroidota</taxon>
        <taxon>Bacteroidia</taxon>
        <taxon>Marinilabiliales</taxon>
        <taxon>Prolixibacteraceae</taxon>
        <taxon>Halosquirtibacter</taxon>
    </lineage>
</organism>
<reference evidence="1" key="1">
    <citation type="submission" date="2021-08" db="EMBL/GenBank/DDBJ databases">
        <title>Novel anaerobic bacterium isolated from sea squirt in East Sea, Republic of Korea.</title>
        <authorList>
            <person name="Nguyen T.H."/>
            <person name="Li Z."/>
            <person name="Lee Y.-J."/>
            <person name="Ko J."/>
            <person name="Kim S.-G."/>
        </authorList>
    </citation>
    <scope>NUCLEOTIDE SEQUENCE</scope>
    <source>
        <strain evidence="1">KCTC 25031</strain>
    </source>
</reference>
<keyword evidence="1" id="KW-0378">Hydrolase</keyword>
<evidence type="ECO:0000313" key="1">
    <source>
        <dbReference type="EMBL" id="QZE12873.1"/>
    </source>
</evidence>
<evidence type="ECO:0000313" key="2">
    <source>
        <dbReference type="Proteomes" id="UP000826212"/>
    </source>
</evidence>
<keyword evidence="2" id="KW-1185">Reference proteome</keyword>